<organism evidence="3 4">
    <name type="scientific">Vibrio orientalis CIP 102891 = ATCC 33934</name>
    <dbReference type="NCBI Taxonomy" id="675816"/>
    <lineage>
        <taxon>Bacteria</taxon>
        <taxon>Pseudomonadati</taxon>
        <taxon>Pseudomonadota</taxon>
        <taxon>Gammaproteobacteria</taxon>
        <taxon>Vibrionales</taxon>
        <taxon>Vibrionaceae</taxon>
        <taxon>Vibrio</taxon>
        <taxon>Vibrio oreintalis group</taxon>
    </lineage>
</organism>
<dbReference type="EMBL" id="AFWH01000052">
    <property type="protein sequence ID" value="EGU47262.1"/>
    <property type="molecule type" value="Genomic_DNA"/>
</dbReference>
<reference evidence="3" key="2">
    <citation type="submission" date="2011-08" db="EMBL/GenBank/DDBJ databases">
        <authorList>
            <person name="Hoffman M."/>
            <person name="Strain E.A."/>
            <person name="Brown E."/>
            <person name="Allard M.W."/>
        </authorList>
    </citation>
    <scope>NUCLEOTIDE SEQUENCE</scope>
    <source>
        <strain evidence="3">CIP 102891</strain>
    </source>
</reference>
<dbReference type="EMBL" id="ACZV01000005">
    <property type="protein sequence ID" value="EEX92060.1"/>
    <property type="molecule type" value="Genomic_DNA"/>
</dbReference>
<dbReference type="PATRIC" id="fig|675816.5.peg.3483"/>
<keyword evidence="5" id="KW-1185">Reference proteome</keyword>
<feature type="region of interest" description="Disordered" evidence="1">
    <location>
        <begin position="206"/>
        <end position="238"/>
    </location>
</feature>
<evidence type="ECO:0000313" key="3">
    <source>
        <dbReference type="EMBL" id="EGU47262.1"/>
    </source>
</evidence>
<dbReference type="AlphaFoldDB" id="C9QK65"/>
<protein>
    <submittedName>
        <fullName evidence="3">Uncharacterized protein</fullName>
    </submittedName>
</protein>
<evidence type="ECO:0000313" key="5">
    <source>
        <dbReference type="Proteomes" id="UP000003515"/>
    </source>
</evidence>
<proteinExistence type="predicted"/>
<evidence type="ECO:0000256" key="1">
    <source>
        <dbReference type="SAM" id="MobiDB-lite"/>
    </source>
</evidence>
<name>C9QK65_VIBOR</name>
<reference evidence="2 5" key="1">
    <citation type="submission" date="2009-10" db="EMBL/GenBank/DDBJ databases">
        <authorList>
            <consortium name="Los Alamos National Laboratory (LANL)"/>
            <consortium name="National Microbial Pathogen Data Resource (NMPDR)"/>
            <person name="Munk A.C."/>
            <person name="Chertkov O."/>
            <person name="Tapia R."/>
            <person name="Green L."/>
            <person name="Rogers Y."/>
            <person name="Detter J.C."/>
            <person name="Bruce D."/>
            <person name="Brettin T.S."/>
            <person name="Colwell R.R."/>
            <person name="Huq A."/>
            <person name="Grim C.J."/>
            <person name="Hasan N.A."/>
            <person name="Bartels D."/>
            <person name="Vonstein V."/>
        </authorList>
    </citation>
    <scope>NUCLEOTIDE SEQUENCE [LARGE SCALE GENOMIC DNA]</scope>
    <source>
        <strain evidence="2 5">CIP 102891</strain>
    </source>
</reference>
<evidence type="ECO:0000313" key="2">
    <source>
        <dbReference type="EMBL" id="EEX92060.1"/>
    </source>
</evidence>
<gene>
    <name evidence="2" type="ORF">VIA_002704</name>
    <name evidence="3" type="ORF">VIOR3934_02797</name>
</gene>
<dbReference type="eggNOG" id="ENOG502ZFRZ">
    <property type="taxonomic scope" value="Bacteria"/>
</dbReference>
<dbReference type="RefSeq" id="WP_004413614.1">
    <property type="nucleotide sequence ID" value="NZ_ACZV01000005.1"/>
</dbReference>
<dbReference type="Proteomes" id="UP000003515">
    <property type="component" value="Unassembled WGS sequence"/>
</dbReference>
<accession>C9QK65</accession>
<reference evidence="3 4" key="3">
    <citation type="journal article" date="2012" name="Int. J. Syst. Evol. Microbiol.">
        <title>Vibrio caribbeanicus sp. nov., isolated from the marine sponge Scleritoderma cyanea.</title>
        <authorList>
            <person name="Hoffmann M."/>
            <person name="Monday S.R."/>
            <person name="Allard M.W."/>
            <person name="Strain E.A."/>
            <person name="Whittaker P."/>
            <person name="Naum M."/>
            <person name="McCarthy P.J."/>
            <person name="Lopez J.V."/>
            <person name="Fischer M."/>
            <person name="Brown E.W."/>
        </authorList>
    </citation>
    <scope>NUCLEOTIDE SEQUENCE [LARGE SCALE GENOMIC DNA]</scope>
    <source>
        <strain evidence="3">CIP 102891</strain>
        <strain evidence="4">CIP 102891 / ATCC 33934</strain>
    </source>
</reference>
<dbReference type="Proteomes" id="UP000002817">
    <property type="component" value="Unassembled WGS sequence"/>
</dbReference>
<comment type="caution">
    <text evidence="3">The sequence shown here is derived from an EMBL/GenBank/DDBJ whole genome shotgun (WGS) entry which is preliminary data.</text>
</comment>
<evidence type="ECO:0000313" key="4">
    <source>
        <dbReference type="Proteomes" id="UP000002817"/>
    </source>
</evidence>
<sequence>MGTRTPKWWEKTVEYAYVKQYLGEYEFISPFDGEHETLSDCAITNGLQWSIIEFKATERWESAEKIKFNKHGSSNYAQAKLALVKGYGDSDKGIDHHFIVYGKLDLHRTLTLKSERYFSIENEYVFEPNNLINKGIELSSFAKYVHEFNQWKNGGNGGNGGGTNTYPPQNPNGGLSLSNYGVVVGVCLKDNVAVVMSIEDFVKETTPENSSNRTEILVAPKPLTFRHKAPPEEDESFA</sequence>
<dbReference type="OrthoDB" id="8451187at2"/>